<sequence length="120" mass="13023">MTAPRFGIPLSGREQALLELMSEGLTFHLAGKALNPPADERTARRTLANAYVKLGAENLPHAILLACRAGVLDGRPRRHGDHAGYAAHARAEEEPCDACVEGERAYRAEQRRARRAAKAA</sequence>
<dbReference type="InterPro" id="IPR036388">
    <property type="entry name" value="WH-like_DNA-bd_sf"/>
</dbReference>
<dbReference type="InterPro" id="IPR016032">
    <property type="entry name" value="Sig_transdc_resp-reg_C-effctor"/>
</dbReference>
<evidence type="ECO:0000259" key="1">
    <source>
        <dbReference type="SMART" id="SM00421"/>
    </source>
</evidence>
<name>A0ABV2WC34_9ACTN</name>
<evidence type="ECO:0000313" key="2">
    <source>
        <dbReference type="EMBL" id="MEU0710934.1"/>
    </source>
</evidence>
<gene>
    <name evidence="2" type="ORF">ABZ508_26585</name>
</gene>
<dbReference type="Gene3D" id="1.10.10.10">
    <property type="entry name" value="Winged helix-like DNA-binding domain superfamily/Winged helix DNA-binding domain"/>
    <property type="match status" value="1"/>
</dbReference>
<reference evidence="2 3" key="1">
    <citation type="submission" date="2024-06" db="EMBL/GenBank/DDBJ databases">
        <title>The Natural Products Discovery Center: Release of the First 8490 Sequenced Strains for Exploring Actinobacteria Biosynthetic Diversity.</title>
        <authorList>
            <person name="Kalkreuter E."/>
            <person name="Kautsar S.A."/>
            <person name="Yang D."/>
            <person name="Bader C.D."/>
            <person name="Teijaro C.N."/>
            <person name="Fluegel L."/>
            <person name="Davis C.M."/>
            <person name="Simpson J.R."/>
            <person name="Lauterbach L."/>
            <person name="Steele A.D."/>
            <person name="Gui C."/>
            <person name="Meng S."/>
            <person name="Li G."/>
            <person name="Viehrig K."/>
            <person name="Ye F."/>
            <person name="Su P."/>
            <person name="Kiefer A.F."/>
            <person name="Nichols A."/>
            <person name="Cepeda A.J."/>
            <person name="Yan W."/>
            <person name="Fan B."/>
            <person name="Jiang Y."/>
            <person name="Adhikari A."/>
            <person name="Zheng C.-J."/>
            <person name="Schuster L."/>
            <person name="Cowan T.M."/>
            <person name="Smanski M.J."/>
            <person name="Chevrette M.G."/>
            <person name="De Carvalho L.P.S."/>
            <person name="Shen B."/>
        </authorList>
    </citation>
    <scope>NUCLEOTIDE SEQUENCE [LARGE SCALE GENOMIC DNA]</scope>
    <source>
        <strain evidence="2 3">NPDC006337</strain>
    </source>
</reference>
<evidence type="ECO:0000313" key="3">
    <source>
        <dbReference type="Proteomes" id="UP001550378"/>
    </source>
</evidence>
<keyword evidence="3" id="KW-1185">Reference proteome</keyword>
<proteinExistence type="predicted"/>
<protein>
    <recommendedName>
        <fullName evidence="1">HTH luxR-type domain-containing protein</fullName>
    </recommendedName>
</protein>
<dbReference type="SMART" id="SM00421">
    <property type="entry name" value="HTH_LUXR"/>
    <property type="match status" value="1"/>
</dbReference>
<accession>A0ABV2WC34</accession>
<dbReference type="InterPro" id="IPR000792">
    <property type="entry name" value="Tscrpt_reg_LuxR_C"/>
</dbReference>
<feature type="domain" description="HTH luxR-type" evidence="1">
    <location>
        <begin position="7"/>
        <end position="66"/>
    </location>
</feature>
<dbReference type="Proteomes" id="UP001550378">
    <property type="component" value="Unassembled WGS sequence"/>
</dbReference>
<dbReference type="EMBL" id="JBEXZR010000029">
    <property type="protein sequence ID" value="MEU0710934.1"/>
    <property type="molecule type" value="Genomic_DNA"/>
</dbReference>
<dbReference type="SUPFAM" id="SSF46894">
    <property type="entry name" value="C-terminal effector domain of the bipartite response regulators"/>
    <property type="match status" value="1"/>
</dbReference>
<organism evidence="2 3">
    <name type="scientific">Streptomyces lavendulocolor</name>
    <dbReference type="NCBI Taxonomy" id="67316"/>
    <lineage>
        <taxon>Bacteria</taxon>
        <taxon>Bacillati</taxon>
        <taxon>Actinomycetota</taxon>
        <taxon>Actinomycetes</taxon>
        <taxon>Kitasatosporales</taxon>
        <taxon>Streptomycetaceae</taxon>
        <taxon>Streptomyces</taxon>
    </lineage>
</organism>
<comment type="caution">
    <text evidence="2">The sequence shown here is derived from an EMBL/GenBank/DDBJ whole genome shotgun (WGS) entry which is preliminary data.</text>
</comment>
<dbReference type="RefSeq" id="WP_359655392.1">
    <property type="nucleotide sequence ID" value="NZ_JBEXZP010000082.1"/>
</dbReference>